<evidence type="ECO:0000259" key="2">
    <source>
        <dbReference type="Pfam" id="PF15255"/>
    </source>
</evidence>
<feature type="compositionally biased region" description="Basic and acidic residues" evidence="1">
    <location>
        <begin position="735"/>
        <end position="750"/>
    </location>
</feature>
<feature type="region of interest" description="Disordered" evidence="1">
    <location>
        <begin position="176"/>
        <end position="299"/>
    </location>
</feature>
<feature type="compositionally biased region" description="Basic and acidic residues" evidence="1">
    <location>
        <begin position="405"/>
        <end position="421"/>
    </location>
</feature>
<gene>
    <name evidence="3" type="ORF">O3G_MSEX003064</name>
</gene>
<evidence type="ECO:0000313" key="4">
    <source>
        <dbReference type="Proteomes" id="UP000791440"/>
    </source>
</evidence>
<feature type="region of interest" description="Disordered" evidence="1">
    <location>
        <begin position="1476"/>
        <end position="1508"/>
    </location>
</feature>
<comment type="caution">
    <text evidence="3">The sequence shown here is derived from an EMBL/GenBank/DDBJ whole genome shotgun (WGS) entry which is preliminary data.</text>
</comment>
<feature type="compositionally biased region" description="Polar residues" evidence="1">
    <location>
        <begin position="266"/>
        <end position="283"/>
    </location>
</feature>
<reference evidence="3" key="2">
    <citation type="submission" date="2020-12" db="EMBL/GenBank/DDBJ databases">
        <authorList>
            <person name="Kanost M."/>
        </authorList>
    </citation>
    <scope>NUCLEOTIDE SEQUENCE</scope>
</reference>
<reference evidence="3" key="1">
    <citation type="journal article" date="2016" name="Insect Biochem. Mol. Biol.">
        <title>Multifaceted biological insights from a draft genome sequence of the tobacco hornworm moth, Manduca sexta.</title>
        <authorList>
            <person name="Kanost M.R."/>
            <person name="Arrese E.L."/>
            <person name="Cao X."/>
            <person name="Chen Y.R."/>
            <person name="Chellapilla S."/>
            <person name="Goldsmith M.R."/>
            <person name="Grosse-Wilde E."/>
            <person name="Heckel D.G."/>
            <person name="Herndon N."/>
            <person name="Jiang H."/>
            <person name="Papanicolaou A."/>
            <person name="Qu J."/>
            <person name="Soulages J.L."/>
            <person name="Vogel H."/>
            <person name="Walters J."/>
            <person name="Waterhouse R.M."/>
            <person name="Ahn S.J."/>
            <person name="Almeida F.C."/>
            <person name="An C."/>
            <person name="Aqrawi P."/>
            <person name="Bretschneider A."/>
            <person name="Bryant W.B."/>
            <person name="Bucks S."/>
            <person name="Chao H."/>
            <person name="Chevignon G."/>
            <person name="Christen J.M."/>
            <person name="Clarke D.F."/>
            <person name="Dittmer N.T."/>
            <person name="Ferguson L.C.F."/>
            <person name="Garavelou S."/>
            <person name="Gordon K.H.J."/>
            <person name="Gunaratna R.T."/>
            <person name="Han Y."/>
            <person name="Hauser F."/>
            <person name="He Y."/>
            <person name="Heidel-Fischer H."/>
            <person name="Hirsh A."/>
            <person name="Hu Y."/>
            <person name="Jiang H."/>
            <person name="Kalra D."/>
            <person name="Klinner C."/>
            <person name="Konig C."/>
            <person name="Kovar C."/>
            <person name="Kroll A.R."/>
            <person name="Kuwar S.S."/>
            <person name="Lee S.L."/>
            <person name="Lehman R."/>
            <person name="Li K."/>
            <person name="Li Z."/>
            <person name="Liang H."/>
            <person name="Lovelace S."/>
            <person name="Lu Z."/>
            <person name="Mansfield J.H."/>
            <person name="McCulloch K.J."/>
            <person name="Mathew T."/>
            <person name="Morton B."/>
            <person name="Muzny D.M."/>
            <person name="Neunemann D."/>
            <person name="Ongeri F."/>
            <person name="Pauchet Y."/>
            <person name="Pu L.L."/>
            <person name="Pyrousis I."/>
            <person name="Rao X.J."/>
            <person name="Redding A."/>
            <person name="Roesel C."/>
            <person name="Sanchez-Gracia A."/>
            <person name="Schaack S."/>
            <person name="Shukla A."/>
            <person name="Tetreau G."/>
            <person name="Wang Y."/>
            <person name="Xiong G.H."/>
            <person name="Traut W."/>
            <person name="Walsh T.K."/>
            <person name="Worley K.C."/>
            <person name="Wu D."/>
            <person name="Wu W."/>
            <person name="Wu Y.Q."/>
            <person name="Zhang X."/>
            <person name="Zou Z."/>
            <person name="Zucker H."/>
            <person name="Briscoe A.D."/>
            <person name="Burmester T."/>
            <person name="Clem R.J."/>
            <person name="Feyereisen R."/>
            <person name="Grimmelikhuijzen C.J.P."/>
            <person name="Hamodrakas S.J."/>
            <person name="Hansson B.S."/>
            <person name="Huguet E."/>
            <person name="Jermiin L.S."/>
            <person name="Lan Q."/>
            <person name="Lehman H.K."/>
            <person name="Lorenzen M."/>
            <person name="Merzendorfer H."/>
            <person name="Michalopoulos I."/>
            <person name="Morton D.B."/>
            <person name="Muthukrishnan S."/>
            <person name="Oakeshott J.G."/>
            <person name="Palmer W."/>
            <person name="Park Y."/>
            <person name="Passarelli A.L."/>
            <person name="Rozas J."/>
            <person name="Schwartz L.M."/>
            <person name="Smith W."/>
            <person name="Southgate A."/>
            <person name="Vilcinskas A."/>
            <person name="Vogt R."/>
            <person name="Wang P."/>
            <person name="Werren J."/>
            <person name="Yu X.Q."/>
            <person name="Zhou J.J."/>
            <person name="Brown S.J."/>
            <person name="Scherer S.E."/>
            <person name="Richards S."/>
            <person name="Blissard G.W."/>
        </authorList>
    </citation>
    <scope>NUCLEOTIDE SEQUENCE</scope>
</reference>
<feature type="region of interest" description="Disordered" evidence="1">
    <location>
        <begin position="336"/>
        <end position="421"/>
    </location>
</feature>
<evidence type="ECO:0000313" key="3">
    <source>
        <dbReference type="EMBL" id="KAG6443915.1"/>
    </source>
</evidence>
<dbReference type="EMBL" id="JH668306">
    <property type="protein sequence ID" value="KAG6443915.1"/>
    <property type="molecule type" value="Genomic_DNA"/>
</dbReference>
<feature type="compositionally biased region" description="Basic residues" evidence="1">
    <location>
        <begin position="1267"/>
        <end position="1279"/>
    </location>
</feature>
<feature type="compositionally biased region" description="Acidic residues" evidence="1">
    <location>
        <begin position="839"/>
        <end position="848"/>
    </location>
</feature>
<feature type="compositionally biased region" description="Basic and acidic residues" evidence="1">
    <location>
        <begin position="1256"/>
        <end position="1266"/>
    </location>
</feature>
<sequence length="1508" mass="168673">METECSGDALRVLAPRWSLAGDEKLLNILQNTHKKIISKCEEVNSKLEQMTAALDETSISLQNVNNRFLALSNSQFIESRVYEDDADISTDSAPAVETPQKPHNQESDLEAIKNSLRVLQDHHESVTILKDSDTETDSDGEDGDRVVLKAKDLYSERPLPYIIGSEAWKNSWHAGLIPEDSDSESGSAGREPPSPQYSDSEPEDIQVTNKANTTISETSSDIASEQDTPMPLPKSTPADIAADLARRLGAQQPKMKEPEPEYSPPKTVSKTIYKPQQPQTGTIFTDEPPPLDYQSESSEEDIFAEVRINRPKMTAVDDRFARTAFAEVKVAPQLRSEERPLFDDEPDEFEDRPPPVQKTEEKPAYKKPVGGISVFGTNKGAETIGAAILKRNQRKSSSEEESDNDERSPPPKYKAVDQTDSIKKEKDIFDDLFAKSANLEKKKQVNKDKSEVKSVAKDKVDLFSDNLFDDVNDLFTTNVMKNKNNQKSIFDDDDDDLFADIGISVNAKVNDRNNEAVGKNNKSIFDSDDELFADQSPATNNKSKEFTDVYTNDNKPGFIGHKNIDKTKEVTNAEKPTTSAIDVAKPIISNQSNIKSTKITKNIFDSDSDSDIFANFEKKDTESKDEKKDIFDVKERITDVEDIFKSSETKKGVLKIGDEISKMRSPSLFDDDEDDELFSDTPSKNIQKTGALKEHAIGAINTLLTKEAENPVNNIPEITDVFEKAVPSVLKEAVKSESSEDLSSEDKNGLPEKIVSDILTVPSHNDNSQKEDTFESKVNNQNDSILSSENKETKIQDTETLISNETKSESGTNQPMPSIIDDIFIEKDTLFKMDKDPMSEDIFDDEPPVFEKPKEPKRSKNVNALFDDDSEDEALFFRKSDMDDKSENFTSTVQSDRLFGIFHDEPPAIDNIEDDSDIFKSGSSTNLKDENVKEFSKAREEPDYFENIPPADLIKNIPENEVDHENVTTLKTQSTSKDNNNLNHPINIEKSVSQIIEDKNKSLNIHEAFSEIKEDEFDDIFKAANKVVNIGNDEISEISIEDFINKNESQNKSIKISDNIFNNSGISTTQLPEDVPASIKSGIEFDSDEELFRTLPKPDKPKVPEISPSDELDKGALLSKHGEIDISNKLNKENFFKAVHKVENVLEISEKIQPTKISEENLEHKPELSKKDLQSKNTDIKKVGRIKSLNLNIDVSTLLPGASPKKQKVETPKDKDLEVVSDSTSEEVVTTRLTPENESKMVKSISFEGEPNSEVLDNKLSKERARIQVKRRPSTRRARREAVRKSAIDFDDSTDNSSSIDDPPKNVKSESPSKTFDVKTVLTESSSNILNTDIKDSRIDNKDAIISKIEQVMPKDKEISTDNAAEKPKVTSKVVYILNDEDIFNTKPNDKVDLFKKDTPISTLGNMYAEVTKTETKPIVSDSAKKPSKVSIFGSDSEEELFGGKSKDKKKVEVKGSLFGDDDDDDLFGVKSKKADFTKPQTSRTATKEIEKSEPVFNDPLSMLDDDE</sequence>
<evidence type="ECO:0000256" key="1">
    <source>
        <dbReference type="SAM" id="MobiDB-lite"/>
    </source>
</evidence>
<feature type="region of interest" description="Disordered" evidence="1">
    <location>
        <begin position="735"/>
        <end position="796"/>
    </location>
</feature>
<accession>A0A922CEH8</accession>
<dbReference type="Pfam" id="PF15255">
    <property type="entry name" value="CAP-ZIP_m"/>
    <property type="match status" value="1"/>
</dbReference>
<feature type="domain" description="FAM21/CAPZIP" evidence="2">
    <location>
        <begin position="1183"/>
        <end position="1298"/>
    </location>
</feature>
<protein>
    <recommendedName>
        <fullName evidence="2">FAM21/CAPZIP domain-containing protein</fullName>
    </recommendedName>
</protein>
<proteinExistence type="predicted"/>
<feature type="region of interest" description="Disordered" evidence="1">
    <location>
        <begin position="837"/>
        <end position="865"/>
    </location>
</feature>
<feature type="compositionally biased region" description="Polar residues" evidence="1">
    <location>
        <begin position="776"/>
        <end position="788"/>
    </location>
</feature>
<feature type="region of interest" description="Disordered" evidence="1">
    <location>
        <begin position="1157"/>
        <end position="1176"/>
    </location>
</feature>
<dbReference type="EMBL" id="JH668306">
    <property type="protein sequence ID" value="KAG6443916.1"/>
    <property type="molecule type" value="Genomic_DNA"/>
</dbReference>
<feature type="region of interest" description="Disordered" evidence="1">
    <location>
        <begin position="1198"/>
        <end position="1316"/>
    </location>
</feature>
<dbReference type="InterPro" id="IPR029341">
    <property type="entry name" value="FAM21/CAPZIP"/>
</dbReference>
<name>A0A922CEH8_MANSE</name>
<organism evidence="3 4">
    <name type="scientific">Manduca sexta</name>
    <name type="common">Tobacco hawkmoth</name>
    <name type="synonym">Tobacco hornworm</name>
    <dbReference type="NCBI Taxonomy" id="7130"/>
    <lineage>
        <taxon>Eukaryota</taxon>
        <taxon>Metazoa</taxon>
        <taxon>Ecdysozoa</taxon>
        <taxon>Arthropoda</taxon>
        <taxon>Hexapoda</taxon>
        <taxon>Insecta</taxon>
        <taxon>Pterygota</taxon>
        <taxon>Neoptera</taxon>
        <taxon>Endopterygota</taxon>
        <taxon>Lepidoptera</taxon>
        <taxon>Glossata</taxon>
        <taxon>Ditrysia</taxon>
        <taxon>Bombycoidea</taxon>
        <taxon>Sphingidae</taxon>
        <taxon>Sphinginae</taxon>
        <taxon>Sphingini</taxon>
        <taxon>Manduca</taxon>
    </lineage>
</organism>
<keyword evidence="4" id="KW-1185">Reference proteome</keyword>
<feature type="compositionally biased region" description="Polar residues" evidence="1">
    <location>
        <begin position="206"/>
        <end position="227"/>
    </location>
</feature>
<feature type="compositionally biased region" description="Basic and acidic residues" evidence="1">
    <location>
        <begin position="1207"/>
        <end position="1218"/>
    </location>
</feature>
<feature type="compositionally biased region" description="Low complexity" evidence="1">
    <location>
        <begin position="1220"/>
        <end position="1231"/>
    </location>
</feature>
<feature type="compositionally biased region" description="Basic and acidic residues" evidence="1">
    <location>
        <begin position="849"/>
        <end position="858"/>
    </location>
</feature>
<dbReference type="Proteomes" id="UP000791440">
    <property type="component" value="Unassembled WGS sequence"/>
</dbReference>